<dbReference type="RefSeq" id="WP_290139963.1">
    <property type="nucleotide sequence ID" value="NZ_CP101620.1"/>
</dbReference>
<proteinExistence type="predicted"/>
<evidence type="ECO:0000313" key="4">
    <source>
        <dbReference type="Proteomes" id="UP001060112"/>
    </source>
</evidence>
<keyword evidence="1" id="KW-0175">Coiled coil</keyword>
<dbReference type="Pfam" id="PF03432">
    <property type="entry name" value="Relaxase"/>
    <property type="match status" value="1"/>
</dbReference>
<evidence type="ECO:0000313" key="3">
    <source>
        <dbReference type="EMBL" id="UTY39101.1"/>
    </source>
</evidence>
<evidence type="ECO:0000259" key="2">
    <source>
        <dbReference type="Pfam" id="PF03432"/>
    </source>
</evidence>
<reference evidence="3" key="1">
    <citation type="submission" date="2022-07" db="EMBL/GenBank/DDBJ databases">
        <title>Faecal culturing of patients with breast cancer.</title>
        <authorList>
            <person name="Teng N.M.Y."/>
            <person name="Kiu R."/>
            <person name="Evans R."/>
            <person name="Baker D.J."/>
            <person name="Zenner C."/>
            <person name="Robinson S.D."/>
            <person name="Hall L.J."/>
        </authorList>
    </citation>
    <scope>NUCLEOTIDE SEQUENCE</scope>
    <source>
        <strain evidence="3">LH1062</strain>
    </source>
</reference>
<dbReference type="InterPro" id="IPR005094">
    <property type="entry name" value="Endonuclease_MobA/VirD2"/>
</dbReference>
<evidence type="ECO:0000256" key="1">
    <source>
        <dbReference type="SAM" id="Coils"/>
    </source>
</evidence>
<keyword evidence="4" id="KW-1185">Reference proteome</keyword>
<dbReference type="EMBL" id="CP101620">
    <property type="protein sequence ID" value="UTY39101.1"/>
    <property type="molecule type" value="Genomic_DNA"/>
</dbReference>
<gene>
    <name evidence="3" type="ORF">NMU03_16270</name>
</gene>
<organism evidence="3 4">
    <name type="scientific">Allocoprobacillus halotolerans</name>
    <dbReference type="NCBI Taxonomy" id="2944914"/>
    <lineage>
        <taxon>Bacteria</taxon>
        <taxon>Bacillati</taxon>
        <taxon>Bacillota</taxon>
        <taxon>Erysipelotrichia</taxon>
        <taxon>Erysipelotrichales</taxon>
        <taxon>Erysipelotrichaceae</taxon>
        <taxon>Allocoprobacillus</taxon>
    </lineage>
</organism>
<feature type="domain" description="MobA/VirD2-like nuclease" evidence="2">
    <location>
        <begin position="45"/>
        <end position="173"/>
    </location>
</feature>
<name>A0ABY5I159_9FIRM</name>
<feature type="coiled-coil region" evidence="1">
    <location>
        <begin position="345"/>
        <end position="409"/>
    </location>
</feature>
<sequence length="451" mass="53381">MATTKIWAVNDNLKRVLEYVSNPDKTENKDLNDYQFKGLENVIEYAADDLKTEKQFYVSGVNCSPDNVLQQMVSTKKAAQKEDGVLAFHCYQSFSPGEVTAETAHAIGVELAKRMWGNDFEVLVTTHLDKKHFHNHFVVNSVSWTTHKRFLNKHIDYDRFRRLSDDLCKEYALSVIRHPKKAKHYSEWLAEKQRIPTRRTLIKDDVDRAIRNSRTFTQFVRNLKEMDYEVKTNVKHIAVKPPGAPRFFRLHNLSKDEDYSEDGIKERILSNTMFVDGPTHVKKKTFYFHGHFEKQKKLKGIKALYFHYMYRMGIIRNHAPNKVYFLLKEDIRYMDKITREATLLGKQQINTLEELEQKENEVNEKLENLVKERRCLYNKVKRCRKLETKTMLQQDIETLSNEIKELRKAVRLYGDIKKRSTVMKDKLEKIHKEEMEQAKDDKHLSRQSKSI</sequence>
<dbReference type="Proteomes" id="UP001060112">
    <property type="component" value="Chromosome"/>
</dbReference>
<protein>
    <submittedName>
        <fullName evidence="3">Relaxase/mobilization nuclease domain-containing protein</fullName>
    </submittedName>
</protein>
<accession>A0ABY5I159</accession>